<dbReference type="Gene3D" id="3.20.20.190">
    <property type="entry name" value="Phosphatidylinositol (PI) phosphodiesterase"/>
    <property type="match status" value="1"/>
</dbReference>
<dbReference type="KEGG" id="lant:TUM19329_35060"/>
<accession>A0A6F8T8Y2</accession>
<dbReference type="GO" id="GO:0008081">
    <property type="term" value="F:phosphoric diester hydrolase activity"/>
    <property type="evidence" value="ECO:0007669"/>
    <property type="project" value="InterPro"/>
</dbReference>
<gene>
    <name evidence="2" type="ORF">TUM19329_35060</name>
</gene>
<evidence type="ECO:0000313" key="2">
    <source>
        <dbReference type="EMBL" id="BCA97145.1"/>
    </source>
</evidence>
<dbReference type="InterPro" id="IPR017946">
    <property type="entry name" value="PLC-like_Pdiesterase_TIM-brl"/>
</dbReference>
<dbReference type="Proteomes" id="UP000502894">
    <property type="component" value="Chromosome"/>
</dbReference>
<dbReference type="InterPro" id="IPR030395">
    <property type="entry name" value="GP_PDE_dom"/>
</dbReference>
<evidence type="ECO:0000259" key="1">
    <source>
        <dbReference type="PROSITE" id="PS51704"/>
    </source>
</evidence>
<dbReference type="PANTHER" id="PTHR46211:SF14">
    <property type="entry name" value="GLYCEROPHOSPHODIESTER PHOSPHODIESTERASE"/>
    <property type="match status" value="1"/>
</dbReference>
<feature type="domain" description="GP-PDE" evidence="1">
    <location>
        <begin position="30"/>
        <end position="252"/>
    </location>
</feature>
<dbReference type="GO" id="GO:0006629">
    <property type="term" value="P:lipid metabolic process"/>
    <property type="evidence" value="ECO:0007669"/>
    <property type="project" value="InterPro"/>
</dbReference>
<dbReference type="AlphaFoldDB" id="A0A6F8T8Y2"/>
<reference evidence="2" key="1">
    <citation type="journal article" date="2020" name="Microbiol. Resour. Announc.">
        <title>Complete Genome Sequence of Novel Psychrotolerant Legionella Strain TUM19329, Isolated from Antarctic Lake Sediment.</title>
        <authorList>
            <person name="Shimada S."/>
            <person name="Nakai R."/>
            <person name="Aoki K."/>
            <person name="Shimoeda N."/>
            <person name="Ohno G."/>
            <person name="Miyazaki Y."/>
            <person name="Kudoh S."/>
            <person name="Imura S."/>
            <person name="Watanabe K."/>
            <person name="Ishii Y."/>
            <person name="Tateda K."/>
        </authorList>
    </citation>
    <scope>NUCLEOTIDE SEQUENCE [LARGE SCALE GENOMIC DNA]</scope>
    <source>
        <strain evidence="2">TUM19329</strain>
    </source>
</reference>
<dbReference type="SUPFAM" id="SSF51695">
    <property type="entry name" value="PLC-like phosphodiesterases"/>
    <property type="match status" value="1"/>
</dbReference>
<keyword evidence="3" id="KW-1185">Reference proteome</keyword>
<dbReference type="PANTHER" id="PTHR46211">
    <property type="entry name" value="GLYCEROPHOSPHORYL DIESTER PHOSPHODIESTERASE"/>
    <property type="match status" value="1"/>
</dbReference>
<evidence type="ECO:0000313" key="3">
    <source>
        <dbReference type="Proteomes" id="UP000502894"/>
    </source>
</evidence>
<dbReference type="RefSeq" id="WP_173238365.1">
    <property type="nucleotide sequence ID" value="NZ_AP022839.1"/>
</dbReference>
<dbReference type="Pfam" id="PF03009">
    <property type="entry name" value="GDPD"/>
    <property type="match status" value="1"/>
</dbReference>
<organism evidence="2 3">
    <name type="scientific">Legionella antarctica</name>
    <dbReference type="NCBI Taxonomy" id="2708020"/>
    <lineage>
        <taxon>Bacteria</taxon>
        <taxon>Pseudomonadati</taxon>
        <taxon>Pseudomonadota</taxon>
        <taxon>Gammaproteobacteria</taxon>
        <taxon>Legionellales</taxon>
        <taxon>Legionellaceae</taxon>
        <taxon>Legionella</taxon>
    </lineage>
</organism>
<dbReference type="PROSITE" id="PS50007">
    <property type="entry name" value="PIPLC_X_DOMAIN"/>
    <property type="match status" value="1"/>
</dbReference>
<proteinExistence type="predicted"/>
<dbReference type="EMBL" id="AP022839">
    <property type="protein sequence ID" value="BCA97145.1"/>
    <property type="molecule type" value="Genomic_DNA"/>
</dbReference>
<name>A0A6F8T8Y2_9GAMM</name>
<sequence length="258" mass="29543">MLLKLIEKIVDTYFAVIPRKKPYPENINNARLIAHRGAHDNQTIVENTREAFRLAEKAGCWAIELDVHATEDNILVVNHDPTLNRLWGQDAAIAHLTFNSLRSLVPEIPSLAEVIAEFGGRVHLFIELKAHFHDENVLAQELKNLKPCRDYHLLSLDPMIFSSLLQFPKKSLLLVPIHNNVKAFCDLSIKNNYGGVMGNYLLLTRKRLNQLNKAQQLSGVGFVNSKNSLLRELNRDIKWIFTNQAVVLARYLHQLRHH</sequence>
<protein>
    <submittedName>
        <fullName evidence="2">Glycerophosphoryl diester phosphodiesterase</fullName>
    </submittedName>
</protein>
<dbReference type="PROSITE" id="PS51704">
    <property type="entry name" value="GP_PDE"/>
    <property type="match status" value="1"/>
</dbReference>